<evidence type="ECO:0000256" key="4">
    <source>
        <dbReference type="ARBA" id="ARBA00023163"/>
    </source>
</evidence>
<dbReference type="EMBL" id="BDGU01000032">
    <property type="protein sequence ID" value="GAW00515.1"/>
    <property type="molecule type" value="Genomic_DNA"/>
</dbReference>
<keyword evidence="4" id="KW-0804">Transcription</keyword>
<feature type="region of interest" description="Disordered" evidence="6">
    <location>
        <begin position="1"/>
        <end position="67"/>
    </location>
</feature>
<proteinExistence type="predicted"/>
<dbReference type="PANTHER" id="PTHR10328">
    <property type="entry name" value="PROTEIN MAX MYC-ASSOCIATED FACTOR X"/>
    <property type="match status" value="1"/>
</dbReference>
<gene>
    <name evidence="8" type="ORF">LENED_002042</name>
</gene>
<dbReference type="SUPFAM" id="SSF47459">
    <property type="entry name" value="HLH, helix-loop-helix DNA-binding domain"/>
    <property type="match status" value="1"/>
</dbReference>
<feature type="domain" description="BHLH" evidence="7">
    <location>
        <begin position="59"/>
        <end position="111"/>
    </location>
</feature>
<reference evidence="8 9" key="1">
    <citation type="submission" date="2016-08" db="EMBL/GenBank/DDBJ databases">
        <authorList>
            <consortium name="Lentinula edodes genome sequencing consortium"/>
            <person name="Sakamoto Y."/>
            <person name="Nakade K."/>
            <person name="Sato S."/>
            <person name="Yoshida Y."/>
            <person name="Miyazaki K."/>
            <person name="Natsume S."/>
            <person name="Konno N."/>
        </authorList>
    </citation>
    <scope>NUCLEOTIDE SEQUENCE [LARGE SCALE GENOMIC DNA]</scope>
    <source>
        <strain evidence="8 9">NBRC 111202</strain>
    </source>
</reference>
<dbReference type="SMART" id="SM00353">
    <property type="entry name" value="HLH"/>
    <property type="match status" value="1"/>
</dbReference>
<evidence type="ECO:0000256" key="6">
    <source>
        <dbReference type="SAM" id="MobiDB-lite"/>
    </source>
</evidence>
<accession>A0A1Q3DZT6</accession>
<comment type="caution">
    <text evidence="8">The sequence shown here is derived from an EMBL/GenBank/DDBJ whole genome shotgun (WGS) entry which is preliminary data.</text>
</comment>
<evidence type="ECO:0000256" key="2">
    <source>
        <dbReference type="ARBA" id="ARBA00023125"/>
    </source>
</evidence>
<evidence type="ECO:0000256" key="3">
    <source>
        <dbReference type="ARBA" id="ARBA00023159"/>
    </source>
</evidence>
<evidence type="ECO:0000256" key="1">
    <source>
        <dbReference type="ARBA" id="ARBA00023015"/>
    </source>
</evidence>
<name>A0A1Q3DZT6_LENED</name>
<dbReference type="Gene3D" id="4.10.280.10">
    <property type="entry name" value="Helix-loop-helix DNA-binding domain"/>
    <property type="match status" value="1"/>
</dbReference>
<evidence type="ECO:0000313" key="9">
    <source>
        <dbReference type="Proteomes" id="UP000188533"/>
    </source>
</evidence>
<dbReference type="GO" id="GO:0045944">
    <property type="term" value="P:positive regulation of transcription by RNA polymerase II"/>
    <property type="evidence" value="ECO:0007669"/>
    <property type="project" value="TreeGrafter"/>
</dbReference>
<dbReference type="Proteomes" id="UP000188533">
    <property type="component" value="Unassembled WGS sequence"/>
</dbReference>
<sequence length="339" mass="37364">MPNVDSSSSTDDSSPQPQTPLSSSQTGSSIADPANADPSPDNIAGGKKRKQNRRINTAERRATHNAVERQRRETLNGRFLDLAAILPNLSQIRRPSKSAIVNSSIAYFHASRRHRLLASRELRLLKFETDALRRELNDWRDRASIRRVQEPTRSDGFSIVLSGELEILPIDGIDNEDGDDGDDDLYTPVVSPDDNFEHPFDSPPSTRPPASGPEHDSYNMNAVYPIQRPMGGRGPVPVIASPNGMAVENPAAAFDAMGSGVAEPYPAFGEMGQGMQNKWTVQDQTYYGPPPEREHVHGNRKTSLGDQPAQYFEQRWNNNNGMHNIEMNGNNSGGSFGMM</sequence>
<dbReference type="PANTHER" id="PTHR10328:SF3">
    <property type="entry name" value="PROTEIN MAX"/>
    <property type="match status" value="1"/>
</dbReference>
<feature type="compositionally biased region" description="Low complexity" evidence="6">
    <location>
        <begin position="1"/>
        <end position="29"/>
    </location>
</feature>
<dbReference type="GO" id="GO:0003700">
    <property type="term" value="F:DNA-binding transcription factor activity"/>
    <property type="evidence" value="ECO:0007669"/>
    <property type="project" value="TreeGrafter"/>
</dbReference>
<keyword evidence="3" id="KW-0010">Activator</keyword>
<keyword evidence="9" id="KW-1185">Reference proteome</keyword>
<keyword evidence="1" id="KW-0805">Transcription regulation</keyword>
<dbReference type="STRING" id="5353.A0A1Q3DZT6"/>
<feature type="compositionally biased region" description="Acidic residues" evidence="6">
    <location>
        <begin position="173"/>
        <end position="185"/>
    </location>
</feature>
<feature type="compositionally biased region" description="Pro residues" evidence="6">
    <location>
        <begin position="201"/>
        <end position="211"/>
    </location>
</feature>
<dbReference type="InterPro" id="IPR011598">
    <property type="entry name" value="bHLH_dom"/>
</dbReference>
<organism evidence="8 9">
    <name type="scientific">Lentinula edodes</name>
    <name type="common">Shiitake mushroom</name>
    <name type="synonym">Lentinus edodes</name>
    <dbReference type="NCBI Taxonomy" id="5353"/>
    <lineage>
        <taxon>Eukaryota</taxon>
        <taxon>Fungi</taxon>
        <taxon>Dikarya</taxon>
        <taxon>Basidiomycota</taxon>
        <taxon>Agaricomycotina</taxon>
        <taxon>Agaricomycetes</taxon>
        <taxon>Agaricomycetidae</taxon>
        <taxon>Agaricales</taxon>
        <taxon>Marasmiineae</taxon>
        <taxon>Omphalotaceae</taxon>
        <taxon>Lentinula</taxon>
    </lineage>
</organism>
<dbReference type="GO" id="GO:0046983">
    <property type="term" value="F:protein dimerization activity"/>
    <property type="evidence" value="ECO:0007669"/>
    <property type="project" value="InterPro"/>
</dbReference>
<dbReference type="GO" id="GO:0003677">
    <property type="term" value="F:DNA binding"/>
    <property type="evidence" value="ECO:0007669"/>
    <property type="project" value="UniProtKB-KW"/>
</dbReference>
<feature type="compositionally biased region" description="Basic and acidic residues" evidence="6">
    <location>
        <begin position="56"/>
        <end position="67"/>
    </location>
</feature>
<evidence type="ECO:0000256" key="5">
    <source>
        <dbReference type="ARBA" id="ARBA00023242"/>
    </source>
</evidence>
<keyword evidence="5" id="KW-0539">Nucleus</keyword>
<dbReference type="PROSITE" id="PS50888">
    <property type="entry name" value="BHLH"/>
    <property type="match status" value="1"/>
</dbReference>
<evidence type="ECO:0000313" key="8">
    <source>
        <dbReference type="EMBL" id="GAW00515.1"/>
    </source>
</evidence>
<protein>
    <submittedName>
        <fullName evidence="8">Macrophage erythroblast attacher isoform 1</fullName>
    </submittedName>
</protein>
<reference evidence="8 9" key="2">
    <citation type="submission" date="2017-02" db="EMBL/GenBank/DDBJ databases">
        <title>A genome survey and senescence transcriptome analysis in Lentinula edodes.</title>
        <authorList>
            <person name="Sakamoto Y."/>
            <person name="Nakade K."/>
            <person name="Sato S."/>
            <person name="Yoshida Y."/>
            <person name="Miyazaki K."/>
            <person name="Natsume S."/>
            <person name="Konno N."/>
        </authorList>
    </citation>
    <scope>NUCLEOTIDE SEQUENCE [LARGE SCALE GENOMIC DNA]</scope>
    <source>
        <strain evidence="8 9">NBRC 111202</strain>
    </source>
</reference>
<keyword evidence="2" id="KW-0238">DNA-binding</keyword>
<dbReference type="Pfam" id="PF00010">
    <property type="entry name" value="HLH"/>
    <property type="match status" value="1"/>
</dbReference>
<dbReference type="InterPro" id="IPR036638">
    <property type="entry name" value="HLH_DNA-bd_sf"/>
</dbReference>
<dbReference type="AlphaFoldDB" id="A0A1Q3DZT6"/>
<evidence type="ECO:0000259" key="7">
    <source>
        <dbReference type="PROSITE" id="PS50888"/>
    </source>
</evidence>
<feature type="region of interest" description="Disordered" evidence="6">
    <location>
        <begin position="170"/>
        <end position="216"/>
    </location>
</feature>
<dbReference type="GO" id="GO:0090575">
    <property type="term" value="C:RNA polymerase II transcription regulator complex"/>
    <property type="evidence" value="ECO:0007669"/>
    <property type="project" value="TreeGrafter"/>
</dbReference>